<dbReference type="PANTHER" id="PTHR31963:SF17">
    <property type="entry name" value="PROTEIN, PUTATIVE (DUF3537)-RELATED"/>
    <property type="match status" value="1"/>
</dbReference>
<dbReference type="EMBL" id="WOCE01000018">
    <property type="protein sequence ID" value="KAE9594729.1"/>
    <property type="molecule type" value="Genomic_DNA"/>
</dbReference>
<keyword evidence="1" id="KW-0812">Transmembrane</keyword>
<dbReference type="Proteomes" id="UP000447434">
    <property type="component" value="Chromosome 18"/>
</dbReference>
<feature type="transmembrane region" description="Helical" evidence="1">
    <location>
        <begin position="45"/>
        <end position="65"/>
    </location>
</feature>
<feature type="transmembrane region" description="Helical" evidence="1">
    <location>
        <begin position="410"/>
        <end position="427"/>
    </location>
</feature>
<evidence type="ECO:0008006" key="4">
    <source>
        <dbReference type="Google" id="ProtNLM"/>
    </source>
</evidence>
<evidence type="ECO:0000256" key="1">
    <source>
        <dbReference type="SAM" id="Phobius"/>
    </source>
</evidence>
<evidence type="ECO:0000313" key="3">
    <source>
        <dbReference type="Proteomes" id="UP000447434"/>
    </source>
</evidence>
<reference evidence="3" key="1">
    <citation type="journal article" date="2020" name="Nat. Commun.">
        <title>Genome sequence of the cluster root forming white lupin.</title>
        <authorList>
            <person name="Hufnagel B."/>
            <person name="Marques A."/>
            <person name="Soriano A."/>
            <person name="Marques L."/>
            <person name="Divol F."/>
            <person name="Doumas P."/>
            <person name="Sallet E."/>
            <person name="Mancinotti D."/>
            <person name="Carrere S."/>
            <person name="Marande W."/>
            <person name="Arribat S."/>
            <person name="Keller J."/>
            <person name="Huneau C."/>
            <person name="Blein T."/>
            <person name="Aime D."/>
            <person name="Laguerre M."/>
            <person name="Taylor J."/>
            <person name="Schubert V."/>
            <person name="Nelson M."/>
            <person name="Geu-Flores F."/>
            <person name="Crespi M."/>
            <person name="Gallardo-Guerrero K."/>
            <person name="Delaux P.-M."/>
            <person name="Salse J."/>
            <person name="Berges H."/>
            <person name="Guyot R."/>
            <person name="Gouzy J."/>
            <person name="Peret B."/>
        </authorList>
    </citation>
    <scope>NUCLEOTIDE SEQUENCE [LARGE SCALE GENOMIC DNA]</scope>
    <source>
        <strain evidence="3">cv. Amiga</strain>
    </source>
</reference>
<organism evidence="2 3">
    <name type="scientific">Lupinus albus</name>
    <name type="common">White lupine</name>
    <name type="synonym">Lupinus termis</name>
    <dbReference type="NCBI Taxonomy" id="3870"/>
    <lineage>
        <taxon>Eukaryota</taxon>
        <taxon>Viridiplantae</taxon>
        <taxon>Streptophyta</taxon>
        <taxon>Embryophyta</taxon>
        <taxon>Tracheophyta</taxon>
        <taxon>Spermatophyta</taxon>
        <taxon>Magnoliopsida</taxon>
        <taxon>eudicotyledons</taxon>
        <taxon>Gunneridae</taxon>
        <taxon>Pentapetalae</taxon>
        <taxon>rosids</taxon>
        <taxon>fabids</taxon>
        <taxon>Fabales</taxon>
        <taxon>Fabaceae</taxon>
        <taxon>Papilionoideae</taxon>
        <taxon>50 kb inversion clade</taxon>
        <taxon>genistoids sensu lato</taxon>
        <taxon>core genistoids</taxon>
        <taxon>Genisteae</taxon>
        <taxon>Lupinus</taxon>
    </lineage>
</organism>
<sequence length="433" mass="49465">MAEDKERLLQMNKETTAQTIITEDVAQLRSFTSYLKWVYVDQSNLLKAGLSWSVFFSLAYVVPILSHFMLDCSKTTCDADHSRPYHVPVQISLSIFATISFLSLSDWDRRYGFRKFLFLDKVCDESIKIQRGYGHQMQRTMKLILLWGLPCFVAECAYKIWWYVSGSSQIPHYGNPYLSSIILSTLELCSWLYRTSIFFLVCVLFRLICYLQLLRLEEFAQVFQRETEVELILMEHLRIRKYLHIISHRFRGFILASLILVTASQLSFLLVATKPHADVDVLKAGELALVSITLVSGLFILLRGATKITHKAQSITGLCAKWHICATISSFENVDGETTTTSQVVSREATAATCGSSDDEVGDEEDELDNTKMLPIFTHTISFQRRQALVSYMENNKGGVTMFGFMLDRTWLHSIFAIQLALCLWLLNKTIGI</sequence>
<feature type="transmembrane region" description="Helical" evidence="1">
    <location>
        <begin position="143"/>
        <end position="164"/>
    </location>
</feature>
<name>A0A6A4P4Z4_LUPAL</name>
<feature type="transmembrane region" description="Helical" evidence="1">
    <location>
        <begin position="284"/>
        <end position="302"/>
    </location>
</feature>
<proteinExistence type="predicted"/>
<comment type="caution">
    <text evidence="2">The sequence shown here is derived from an EMBL/GenBank/DDBJ whole genome shotgun (WGS) entry which is preliminary data.</text>
</comment>
<evidence type="ECO:0000313" key="2">
    <source>
        <dbReference type="EMBL" id="KAE9594729.1"/>
    </source>
</evidence>
<dbReference type="OrthoDB" id="1916325at2759"/>
<dbReference type="PANTHER" id="PTHR31963">
    <property type="entry name" value="RAS GUANINE NUCLEOTIDE EXCHANGE FACTOR K"/>
    <property type="match status" value="1"/>
</dbReference>
<protein>
    <recommendedName>
        <fullName evidence="4">Extracellular ligand-gated ion channel protein</fullName>
    </recommendedName>
</protein>
<feature type="transmembrane region" description="Helical" evidence="1">
    <location>
        <begin position="250"/>
        <end position="272"/>
    </location>
</feature>
<dbReference type="Pfam" id="PF12056">
    <property type="entry name" value="DUF3537"/>
    <property type="match status" value="1"/>
</dbReference>
<dbReference type="InterPro" id="IPR021924">
    <property type="entry name" value="DUF3537"/>
</dbReference>
<keyword evidence="3" id="KW-1185">Reference proteome</keyword>
<keyword evidence="1" id="KW-0472">Membrane</keyword>
<accession>A0A6A4P4Z4</accession>
<dbReference type="AlphaFoldDB" id="A0A6A4P4Z4"/>
<feature type="transmembrane region" description="Helical" evidence="1">
    <location>
        <begin position="85"/>
        <end position="105"/>
    </location>
</feature>
<feature type="transmembrane region" description="Helical" evidence="1">
    <location>
        <begin position="191"/>
        <end position="211"/>
    </location>
</feature>
<keyword evidence="1" id="KW-1133">Transmembrane helix</keyword>
<gene>
    <name evidence="2" type="ORF">Lalb_Chr18g0056851</name>
</gene>